<evidence type="ECO:0000259" key="4">
    <source>
        <dbReference type="PROSITE" id="PS01124"/>
    </source>
</evidence>
<gene>
    <name evidence="5" type="ORF">DC28_13300</name>
</gene>
<name>A0A098QU57_9SPIO</name>
<dbReference type="InterPro" id="IPR011256">
    <property type="entry name" value="Reg_factor_effector_dom_sf"/>
</dbReference>
<dbReference type="Pfam" id="PF06445">
    <property type="entry name" value="GyrI-like"/>
    <property type="match status" value="1"/>
</dbReference>
<sequence length="300" mass="35355">MRDDTRIDWHRKVDEALITLLNTLDDPPDFRRIAESVAASPYHFHKQFKDLTGETFKACADRLRLEKAMTMLREKKRITDIAFDCGYSTVEMLSKAVRRTWGLSPTQLRRQSSWHPYIPSRVGVHYSRKNERKTWFYAKGGKEAMETKIVQFEEKIFYGYKIVGDYWQLPKQWNRFLTTVQDKNIHQLGKEFISVFLDNADSIPQDQKRAYAGFVTTETLETQFDLEELLIPSGLYAVTVHFGSSEAIGPVWHSWMTEWLPHSGWEPDFSRPNYEWYQNNLENPELLVTFLVTAVKRREE</sequence>
<keyword evidence="6" id="KW-1185">Reference proteome</keyword>
<dbReference type="Proteomes" id="UP000029692">
    <property type="component" value="Unassembled WGS sequence"/>
</dbReference>
<evidence type="ECO:0000313" key="5">
    <source>
        <dbReference type="EMBL" id="KGE70918.1"/>
    </source>
</evidence>
<evidence type="ECO:0000256" key="1">
    <source>
        <dbReference type="ARBA" id="ARBA00023015"/>
    </source>
</evidence>
<dbReference type="STRING" id="1480694.DC28_13300"/>
<dbReference type="Gene3D" id="1.10.10.60">
    <property type="entry name" value="Homeodomain-like"/>
    <property type="match status" value="1"/>
</dbReference>
<protein>
    <recommendedName>
        <fullName evidence="4">HTH araC/xylS-type domain-containing protein</fullName>
    </recommendedName>
</protein>
<dbReference type="InterPro" id="IPR050908">
    <property type="entry name" value="SmbC-like"/>
</dbReference>
<dbReference type="InterPro" id="IPR029442">
    <property type="entry name" value="GyrI-like"/>
</dbReference>
<dbReference type="SMART" id="SM00871">
    <property type="entry name" value="AraC_E_bind"/>
    <property type="match status" value="1"/>
</dbReference>
<dbReference type="Pfam" id="PF12833">
    <property type="entry name" value="HTH_18"/>
    <property type="match status" value="1"/>
</dbReference>
<dbReference type="OrthoDB" id="368428at2"/>
<evidence type="ECO:0000256" key="2">
    <source>
        <dbReference type="ARBA" id="ARBA00023125"/>
    </source>
</evidence>
<feature type="domain" description="HTH araC/xylS-type" evidence="4">
    <location>
        <begin position="14"/>
        <end position="111"/>
    </location>
</feature>
<organism evidence="5 6">
    <name type="scientific">Spirochaeta lutea</name>
    <dbReference type="NCBI Taxonomy" id="1480694"/>
    <lineage>
        <taxon>Bacteria</taxon>
        <taxon>Pseudomonadati</taxon>
        <taxon>Spirochaetota</taxon>
        <taxon>Spirochaetia</taxon>
        <taxon>Spirochaetales</taxon>
        <taxon>Spirochaetaceae</taxon>
        <taxon>Spirochaeta</taxon>
    </lineage>
</organism>
<dbReference type="Gene3D" id="3.20.80.10">
    <property type="entry name" value="Regulatory factor, effector binding domain"/>
    <property type="match status" value="1"/>
</dbReference>
<comment type="caution">
    <text evidence="5">The sequence shown here is derived from an EMBL/GenBank/DDBJ whole genome shotgun (WGS) entry which is preliminary data.</text>
</comment>
<reference evidence="5 6" key="1">
    <citation type="submission" date="2014-05" db="EMBL/GenBank/DDBJ databases">
        <title>De novo Genome Sequence of Spirocheata sp.</title>
        <authorList>
            <person name="Shivani Y."/>
            <person name="Subhash Y."/>
            <person name="Tushar L."/>
            <person name="Sasikala C."/>
            <person name="Ramana C.V."/>
        </authorList>
    </citation>
    <scope>NUCLEOTIDE SEQUENCE [LARGE SCALE GENOMIC DNA]</scope>
    <source>
        <strain evidence="5 6">JC230</strain>
    </source>
</reference>
<dbReference type="InterPro" id="IPR010499">
    <property type="entry name" value="AraC_E-bd"/>
</dbReference>
<dbReference type="SUPFAM" id="SSF46689">
    <property type="entry name" value="Homeodomain-like"/>
    <property type="match status" value="2"/>
</dbReference>
<dbReference type="InterPro" id="IPR018062">
    <property type="entry name" value="HTH_AraC-typ_CS"/>
</dbReference>
<dbReference type="SUPFAM" id="SSF55136">
    <property type="entry name" value="Probable bacterial effector-binding domain"/>
    <property type="match status" value="1"/>
</dbReference>
<dbReference type="GO" id="GO:0043565">
    <property type="term" value="F:sequence-specific DNA binding"/>
    <property type="evidence" value="ECO:0007669"/>
    <property type="project" value="InterPro"/>
</dbReference>
<keyword evidence="2" id="KW-0238">DNA-binding</keyword>
<dbReference type="eggNOG" id="COG3449">
    <property type="taxonomic scope" value="Bacteria"/>
</dbReference>
<dbReference type="PROSITE" id="PS00041">
    <property type="entry name" value="HTH_ARAC_FAMILY_1"/>
    <property type="match status" value="1"/>
</dbReference>
<keyword evidence="3" id="KW-0804">Transcription</keyword>
<proteinExistence type="predicted"/>
<dbReference type="PANTHER" id="PTHR40055:SF1">
    <property type="entry name" value="TRANSCRIPTIONAL REGULATOR YGIV-RELATED"/>
    <property type="match status" value="1"/>
</dbReference>
<evidence type="ECO:0000256" key="3">
    <source>
        <dbReference type="ARBA" id="ARBA00023163"/>
    </source>
</evidence>
<accession>A0A098QU57</accession>
<dbReference type="eggNOG" id="COG2207">
    <property type="taxonomic scope" value="Bacteria"/>
</dbReference>
<dbReference type="AlphaFoldDB" id="A0A098QU57"/>
<dbReference type="PROSITE" id="PS01124">
    <property type="entry name" value="HTH_ARAC_FAMILY_2"/>
    <property type="match status" value="1"/>
</dbReference>
<dbReference type="InterPro" id="IPR018060">
    <property type="entry name" value="HTH_AraC"/>
</dbReference>
<dbReference type="GO" id="GO:0003700">
    <property type="term" value="F:DNA-binding transcription factor activity"/>
    <property type="evidence" value="ECO:0007669"/>
    <property type="project" value="InterPro"/>
</dbReference>
<dbReference type="RefSeq" id="WP_037549476.1">
    <property type="nucleotide sequence ID" value="NZ_JNUP01000071.1"/>
</dbReference>
<evidence type="ECO:0000313" key="6">
    <source>
        <dbReference type="Proteomes" id="UP000029692"/>
    </source>
</evidence>
<dbReference type="InterPro" id="IPR009057">
    <property type="entry name" value="Homeodomain-like_sf"/>
</dbReference>
<dbReference type="SMART" id="SM00342">
    <property type="entry name" value="HTH_ARAC"/>
    <property type="match status" value="1"/>
</dbReference>
<dbReference type="PANTHER" id="PTHR40055">
    <property type="entry name" value="TRANSCRIPTIONAL REGULATOR YGIV-RELATED"/>
    <property type="match status" value="1"/>
</dbReference>
<dbReference type="EMBL" id="JNUP01000071">
    <property type="protein sequence ID" value="KGE70918.1"/>
    <property type="molecule type" value="Genomic_DNA"/>
</dbReference>
<keyword evidence="1" id="KW-0805">Transcription regulation</keyword>